<comment type="subcellular location">
    <subcellularLocation>
        <location evidence="1">Cytoplasm</location>
    </subcellularLocation>
</comment>
<dbReference type="Gene3D" id="1.25.10.10">
    <property type="entry name" value="Leucine-rich Repeat Variant"/>
    <property type="match status" value="4"/>
</dbReference>
<dbReference type="GO" id="GO:0060090">
    <property type="term" value="F:molecular adaptor activity"/>
    <property type="evidence" value="ECO:0007669"/>
    <property type="project" value="InterPro"/>
</dbReference>
<proteinExistence type="predicted"/>
<dbReference type="PANTHER" id="PTHR23346">
    <property type="entry name" value="TRANSLATIONAL ACTIVATOR GCN1-RELATED"/>
    <property type="match status" value="1"/>
</dbReference>
<feature type="domain" description="Proteasome adapter and scaffold protein ECM29 HEAT-repeat" evidence="7">
    <location>
        <begin position="1321"/>
        <end position="1481"/>
    </location>
</feature>
<keyword evidence="2" id="KW-0963">Cytoplasm</keyword>
<dbReference type="GO" id="GO:0005737">
    <property type="term" value="C:cytoplasm"/>
    <property type="evidence" value="ECO:0007669"/>
    <property type="project" value="UniProtKB-SubCell"/>
</dbReference>
<keyword evidence="4" id="KW-0647">Proteasome</keyword>
<dbReference type="GO" id="GO:0043248">
    <property type="term" value="P:proteasome assembly"/>
    <property type="evidence" value="ECO:0007669"/>
    <property type="project" value="InterPro"/>
</dbReference>
<dbReference type="Pfam" id="PF13001">
    <property type="entry name" value="ECM29_N"/>
    <property type="match status" value="1"/>
</dbReference>
<dbReference type="PANTHER" id="PTHR23346:SF19">
    <property type="entry name" value="PROTEASOME ADAPTER AND SCAFFOLD PROTEIN ECM29"/>
    <property type="match status" value="1"/>
</dbReference>
<evidence type="ECO:0008006" key="10">
    <source>
        <dbReference type="Google" id="ProtNLM"/>
    </source>
</evidence>
<dbReference type="OrthoDB" id="16066at2759"/>
<keyword evidence="9" id="KW-1185">Reference proteome</keyword>
<accession>A0A9Q1KW19</accession>
<protein>
    <recommendedName>
        <fullName evidence="10">Proteasome-associated protein ECM29 homolog</fullName>
    </recommendedName>
</protein>
<gene>
    <name evidence="8" type="ORF">Cgig2_020230</name>
</gene>
<evidence type="ECO:0000256" key="3">
    <source>
        <dbReference type="ARBA" id="ARBA00022737"/>
    </source>
</evidence>
<dbReference type="Pfam" id="PF23702">
    <property type="entry name" value="ARM_ECM29"/>
    <property type="match status" value="1"/>
</dbReference>
<dbReference type="InterPro" id="IPR055443">
    <property type="entry name" value="HEAT_ECM29"/>
</dbReference>
<dbReference type="InterPro" id="IPR011989">
    <property type="entry name" value="ARM-like"/>
</dbReference>
<dbReference type="InterPro" id="IPR024372">
    <property type="entry name" value="Ecm29_N"/>
</dbReference>
<name>A0A9Q1KW19_9CARY</name>
<evidence type="ECO:0000313" key="9">
    <source>
        <dbReference type="Proteomes" id="UP001153076"/>
    </source>
</evidence>
<dbReference type="GO" id="GO:0036503">
    <property type="term" value="P:ERAD pathway"/>
    <property type="evidence" value="ECO:0007669"/>
    <property type="project" value="TreeGrafter"/>
</dbReference>
<evidence type="ECO:0000256" key="2">
    <source>
        <dbReference type="ARBA" id="ARBA00022490"/>
    </source>
</evidence>
<evidence type="ECO:0000259" key="7">
    <source>
        <dbReference type="Pfam" id="PF24492"/>
    </source>
</evidence>
<reference evidence="8" key="1">
    <citation type="submission" date="2022-04" db="EMBL/GenBank/DDBJ databases">
        <title>Carnegiea gigantea Genome sequencing and assembly v2.</title>
        <authorList>
            <person name="Copetti D."/>
            <person name="Sanderson M.J."/>
            <person name="Burquez A."/>
            <person name="Wojciechowski M.F."/>
        </authorList>
    </citation>
    <scope>NUCLEOTIDE SEQUENCE</scope>
    <source>
        <strain evidence="8">SGP5-SGP5p</strain>
        <tissue evidence="8">Aerial part</tissue>
    </source>
</reference>
<dbReference type="Pfam" id="PF24492">
    <property type="entry name" value="HEAT_ECM29"/>
    <property type="match status" value="1"/>
</dbReference>
<feature type="domain" description="Proteasome component Ecm29 N-terminal" evidence="5">
    <location>
        <begin position="22"/>
        <end position="503"/>
    </location>
</feature>
<evidence type="ECO:0000259" key="5">
    <source>
        <dbReference type="Pfam" id="PF13001"/>
    </source>
</evidence>
<dbReference type="Proteomes" id="UP001153076">
    <property type="component" value="Unassembled WGS sequence"/>
</dbReference>
<evidence type="ECO:0000256" key="4">
    <source>
        <dbReference type="ARBA" id="ARBA00022942"/>
    </source>
</evidence>
<comment type="caution">
    <text evidence="8">The sequence shown here is derived from an EMBL/GenBank/DDBJ whole genome shotgun (WGS) entry which is preliminary data.</text>
</comment>
<dbReference type="InterPro" id="IPR016024">
    <property type="entry name" value="ARM-type_fold"/>
</dbReference>
<dbReference type="GO" id="GO:0005634">
    <property type="term" value="C:nucleus"/>
    <property type="evidence" value="ECO:0007669"/>
    <property type="project" value="TreeGrafter"/>
</dbReference>
<organism evidence="8 9">
    <name type="scientific">Carnegiea gigantea</name>
    <dbReference type="NCBI Taxonomy" id="171969"/>
    <lineage>
        <taxon>Eukaryota</taxon>
        <taxon>Viridiplantae</taxon>
        <taxon>Streptophyta</taxon>
        <taxon>Embryophyta</taxon>
        <taxon>Tracheophyta</taxon>
        <taxon>Spermatophyta</taxon>
        <taxon>Magnoliopsida</taxon>
        <taxon>eudicotyledons</taxon>
        <taxon>Gunneridae</taxon>
        <taxon>Pentapetalae</taxon>
        <taxon>Caryophyllales</taxon>
        <taxon>Cactineae</taxon>
        <taxon>Cactaceae</taxon>
        <taxon>Cactoideae</taxon>
        <taxon>Echinocereeae</taxon>
        <taxon>Carnegiea</taxon>
    </lineage>
</organism>
<dbReference type="GO" id="GO:0000502">
    <property type="term" value="C:proteasome complex"/>
    <property type="evidence" value="ECO:0007669"/>
    <property type="project" value="UniProtKB-KW"/>
</dbReference>
<evidence type="ECO:0000259" key="6">
    <source>
        <dbReference type="Pfam" id="PF23702"/>
    </source>
</evidence>
<evidence type="ECO:0000313" key="8">
    <source>
        <dbReference type="EMBL" id="KAJ8450593.1"/>
    </source>
</evidence>
<dbReference type="SUPFAM" id="SSF48371">
    <property type="entry name" value="ARM repeat"/>
    <property type="match status" value="2"/>
</dbReference>
<dbReference type="EMBL" id="JAKOGI010000014">
    <property type="protein sequence ID" value="KAJ8450593.1"/>
    <property type="molecule type" value="Genomic_DNA"/>
</dbReference>
<keyword evidence="3" id="KW-0677">Repeat</keyword>
<dbReference type="Pfam" id="PF23731">
    <property type="entry name" value="ARM_ECM29_C"/>
    <property type="match status" value="1"/>
</dbReference>
<feature type="domain" description="ECM29 ARM-like repeats" evidence="6">
    <location>
        <begin position="624"/>
        <end position="721"/>
    </location>
</feature>
<sequence>MADPSPSSSIAVKSDEEREEMLDRMLTSLALCDDSKLKNLLSKLLPLAISCLSTSSTAVRNKVLEILSHVNKRVKHEPGIGLPLSELWDLYTEATASTMVRNFCIIYIEMAFERLQIEDKKNRTPNLLANISKLPPQHQEIVLRIAAKVIGESHSQKIDDAIVEKYSLMRGTQDCEIFVDFCLHTLLYQPSSQSGGYPPGLSMSQAQRVTGKQPLTNEILVNRKLGLLNVIDSMDLPAEFVYSIYLAASADSQEPVAKRGEELLKKKGSAANLDDPTLIKKLFLLFNGTVTTENIALEHRVLPANPSLKARLMSVFCRSITAANSFPSTLQCIFGCMNGSGTTPRLRRFGMEFAFWVLKHARTDQLKLMGPLILTGILKSLDDTNTQEADAISREIKTFAYQAIGMIAQRMPTLFRDKVDMAARLFNALKSESQAMRLIVQEATNSLASAYEGAPAIILKDLEKLLLENSQVDEGEVRFCAVRWATLLFDLQHCPSRFLCIVAAADPKLDIREMATHGLFPNEGRSISQKKDLKYPKVADMLDYIIKHQPKVMEGVEMREQQLLFPSKTYDAMIKFLLKCFESDMVQNDLRTPEFQPTVEVLCLLVEHAMAVEGSAELHANASKALVEIATYFPEMLASRYASKLSWLRQLLGHVDLDTRESAACLLGIASSACPVSVSSSLISELTTSLRGSQKMRFELQHGALCAIGFITAECMSKALEMPEGILQHTIKCLVDVVNLETAALASIGMQALGHIGLRATLPPIVYESSPVSVLSVLRDKLSKHLAGDDTKAIKKIVISLGHICMKEVSPSSLNIALELIFSLCRSKVYTMAHFCLMLRDSIRYKLDGMVMAWYVLFFGSSQVEDVLFAAGEALAFLWGTVPVNADVILKTNYTSLSMTSQFLLEVVPSWFKKSPNEGDEYSDEAQVMVRDAITKKIFDNLLYSSRKEERSAGTVWLLSLTLYCGHHCTIQQMLPDIQTRPYMMYLPLIPQEAFSHLLGEQNELIQDLASQGMSLVYELGDDAMKKNLVHALVGTLTGSGKRKRAVKLVQDSEVFQEGTIGESPSGGKLTTYKELCNLANEMGQPDLIYKFMDLANYQAALNSKRGAAFGFSKIAKHAGDALQPHLRLLIPRLVRYQYDPDKNVQDAMAHIWKSLVADPKRTIDEHFDAIMDDLLLQCGSRLWRSRESSCLALADIMQGRRFEQDWGPNLGGGRGKESNSCLQKSSIGKHLKRLWVAAFRAMDDIKETVRNSGDKLCRAVSTLTIRLCDVSLTDKSEASQAMDVVLPLLLSEGIMSKVNSIRKASIGVVMKLAKGAGVAIRPHLADLVTCMLESLSSLEDQGLNYVELHAANVGIQKEKLENLRISIAKGSPMWETLELCIEVVDNQSLDILVPRLAQLVRSGIGLNTRVGVASFIALLVQRVNLDIKPFTGMLLKLLLPAVVEEKSGYAKRAFASACAIVLKYSTPSQAQKLVDDVAALHAGDRNAQVSCAVLLKSCASLAADVVSGYYATLIPIGLETSIHISSTRSVLVRLALVFWLLATFPVTRISLEFLQVPFFAIERANFFRGGAYFSSQALVNALAITKLSETLHEPLSAYSQVLLNSLLKEIPGRLWEGKDALLTALAALCVSCHKAICSHEPSAPNAILGVITSACTKKQKKFREAALCALEQVIKAFKSPEFFNAVFPLLYDLFNPTTAGTKSVQEPSGSGSVKADSGEEAENYVPRCKILDCTTSCIDVASVSDLLQHKQSLISLLAHALSPAFTWTVKVSAFLSIKKLCAKLKATKVNLIEDASHAGLTTLVHELFLAVSPKVVDCIQTVKIAQVHVSAAECLVQLIELYGEFQPAAALDKGFKHDIAQLHETEKNEQAKSLLNNCVAILGNL</sequence>
<evidence type="ECO:0000256" key="1">
    <source>
        <dbReference type="ARBA" id="ARBA00004496"/>
    </source>
</evidence>
<dbReference type="InterPro" id="IPR055444">
    <property type="entry name" value="ARM_ECM29"/>
</dbReference>